<accession>X1GTJ8</accession>
<protein>
    <submittedName>
        <fullName evidence="1">Uncharacterized protein</fullName>
    </submittedName>
</protein>
<feature type="non-terminal residue" evidence="1">
    <location>
        <position position="1"/>
    </location>
</feature>
<name>X1GTJ8_9ZZZZ</name>
<sequence length="502" mass="57049">IGVVPIEGFEWYITSLNVFVNFSNDIDYLKSVSYNDLYSYYWLIDLVELQNWALNKGLSPDNYDVNFVIEANLSYSFGNPFYLYNYTLDSIILDIKGPDIELLTGGGYSLSLESTYDVVENNLITMGVSSTDSDFEMVSLEYKYDTPNTADWIVYGDFEATDSLAKLIFDVINLRDDNITIRFIGYDSLLNSKTLYEANYWFVKDFNNHENFVIQGIESGTIYGLDQDSMVNLNVKILPVDNDITKVSISTGYETFELNNVESEENHIYFTDDIKLNSSKYPISGSDFTFIEVSIVLYQGNDRITSKDTTITVIARVFNNAVEISDLLINITSTINNVKMSFVNGTNAYNNSDSIPFIVNNIPPIIKIFNSYGDLVRTIDLTANFDYLSKVNFTEVEIIDNMFTVTIPDMPAGDEICSIELLKVNGSSYQFSYFIDFISETILFNMLTQQDLDGVYDGFSPISMDYGVSNKTHDSDQFVASFDFSQLPQDNYTFIGEFYDIS</sequence>
<feature type="non-terminal residue" evidence="1">
    <location>
        <position position="502"/>
    </location>
</feature>
<dbReference type="AlphaFoldDB" id="X1GTJ8"/>
<organism evidence="1">
    <name type="scientific">marine sediment metagenome</name>
    <dbReference type="NCBI Taxonomy" id="412755"/>
    <lineage>
        <taxon>unclassified sequences</taxon>
        <taxon>metagenomes</taxon>
        <taxon>ecological metagenomes</taxon>
    </lineage>
</organism>
<proteinExistence type="predicted"/>
<gene>
    <name evidence="1" type="ORF">S03H2_10584</name>
</gene>
<evidence type="ECO:0000313" key="1">
    <source>
        <dbReference type="EMBL" id="GAH36343.1"/>
    </source>
</evidence>
<dbReference type="EMBL" id="BARU01005436">
    <property type="protein sequence ID" value="GAH36343.1"/>
    <property type="molecule type" value="Genomic_DNA"/>
</dbReference>
<reference evidence="1" key="1">
    <citation type="journal article" date="2014" name="Front. Microbiol.">
        <title>High frequency of phylogenetically diverse reductive dehalogenase-homologous genes in deep subseafloor sedimentary metagenomes.</title>
        <authorList>
            <person name="Kawai M."/>
            <person name="Futagami T."/>
            <person name="Toyoda A."/>
            <person name="Takaki Y."/>
            <person name="Nishi S."/>
            <person name="Hori S."/>
            <person name="Arai W."/>
            <person name="Tsubouchi T."/>
            <person name="Morono Y."/>
            <person name="Uchiyama I."/>
            <person name="Ito T."/>
            <person name="Fujiyama A."/>
            <person name="Inagaki F."/>
            <person name="Takami H."/>
        </authorList>
    </citation>
    <scope>NUCLEOTIDE SEQUENCE</scope>
    <source>
        <strain evidence="1">Expedition CK06-06</strain>
    </source>
</reference>
<comment type="caution">
    <text evidence="1">The sequence shown here is derived from an EMBL/GenBank/DDBJ whole genome shotgun (WGS) entry which is preliminary data.</text>
</comment>